<dbReference type="Pfam" id="PF01636">
    <property type="entry name" value="APH"/>
    <property type="match status" value="1"/>
</dbReference>
<name>A0A6J4QRM7_9ACTN</name>
<dbReference type="Gene3D" id="3.30.200.20">
    <property type="entry name" value="Phosphorylase Kinase, domain 1"/>
    <property type="match status" value="1"/>
</dbReference>
<sequence length="286" mass="31529">MIDQIHALLARHLPGYKVRSVAKLGEGLDNAAYEVNGELIVRASKEADPDRRSESTRREADLLAAVNELSPLPVPEPIFADVEAGVLAYFKLPGVSLVDHAVAEPARLAPDLGKFLGRLHRAPVQEMEKLVGRDIDPLTTWRQEAERDYREIAEQLPSAARHLVEDFLDRTPPAEKRVVAFCHNDFGAEHVLVDVGANTVTGIIDWTDAAIADTAYDLALIYRDLGPEVFELTLAHYEGCFDDADRERAVFYARCSLIEDVAYGLSTPGAGRYLEAGLAHLSRTFA</sequence>
<reference evidence="2" key="1">
    <citation type="submission" date="2020-02" db="EMBL/GenBank/DDBJ databases">
        <authorList>
            <person name="Meier V. D."/>
        </authorList>
    </citation>
    <scope>NUCLEOTIDE SEQUENCE</scope>
    <source>
        <strain evidence="2">AVDCRST_MAG14</strain>
    </source>
</reference>
<dbReference type="PANTHER" id="PTHR21310:SF15">
    <property type="entry name" value="AMINOGLYCOSIDE PHOSPHOTRANSFERASE DOMAIN-CONTAINING PROTEIN"/>
    <property type="match status" value="1"/>
</dbReference>
<dbReference type="AlphaFoldDB" id="A0A6J4QRM7"/>
<organism evidence="2">
    <name type="scientific">uncultured Rubrobacteraceae bacterium</name>
    <dbReference type="NCBI Taxonomy" id="349277"/>
    <lineage>
        <taxon>Bacteria</taxon>
        <taxon>Bacillati</taxon>
        <taxon>Actinomycetota</taxon>
        <taxon>Rubrobacteria</taxon>
        <taxon>Rubrobacterales</taxon>
        <taxon>Rubrobacteraceae</taxon>
        <taxon>environmental samples</taxon>
    </lineage>
</organism>
<accession>A0A6J4QRM7</accession>
<protein>
    <recommendedName>
        <fullName evidence="1">Aminoglycoside phosphotransferase domain-containing protein</fullName>
    </recommendedName>
</protein>
<dbReference type="EMBL" id="CADCVG010000026">
    <property type="protein sequence ID" value="CAA9447461.1"/>
    <property type="molecule type" value="Genomic_DNA"/>
</dbReference>
<evidence type="ECO:0000313" key="2">
    <source>
        <dbReference type="EMBL" id="CAA9447461.1"/>
    </source>
</evidence>
<gene>
    <name evidence="2" type="ORF">AVDCRST_MAG14-546</name>
</gene>
<dbReference type="Gene3D" id="3.90.1200.10">
    <property type="match status" value="1"/>
</dbReference>
<proteinExistence type="predicted"/>
<dbReference type="SUPFAM" id="SSF56112">
    <property type="entry name" value="Protein kinase-like (PK-like)"/>
    <property type="match status" value="1"/>
</dbReference>
<dbReference type="PANTHER" id="PTHR21310">
    <property type="entry name" value="AMINOGLYCOSIDE PHOSPHOTRANSFERASE-RELATED-RELATED"/>
    <property type="match status" value="1"/>
</dbReference>
<dbReference type="InterPro" id="IPR002575">
    <property type="entry name" value="Aminoglycoside_PTrfase"/>
</dbReference>
<evidence type="ECO:0000259" key="1">
    <source>
        <dbReference type="Pfam" id="PF01636"/>
    </source>
</evidence>
<feature type="domain" description="Aminoglycoside phosphotransferase" evidence="1">
    <location>
        <begin position="22"/>
        <end position="242"/>
    </location>
</feature>
<dbReference type="InterPro" id="IPR011009">
    <property type="entry name" value="Kinase-like_dom_sf"/>
</dbReference>
<dbReference type="InterPro" id="IPR051678">
    <property type="entry name" value="AGP_Transferase"/>
</dbReference>